<dbReference type="AlphaFoldDB" id="A0A9Q1GSA5"/>
<evidence type="ECO:0000313" key="2">
    <source>
        <dbReference type="EMBL" id="KAJ8425218.1"/>
    </source>
</evidence>
<comment type="caution">
    <text evidence="2">The sequence shown here is derived from an EMBL/GenBank/DDBJ whole genome shotgun (WGS) entry which is preliminary data.</text>
</comment>
<gene>
    <name evidence="2" type="ORF">Cgig2_015694</name>
</gene>
<keyword evidence="1" id="KW-0812">Transmembrane</keyword>
<protein>
    <submittedName>
        <fullName evidence="2">Uncharacterized protein</fullName>
    </submittedName>
</protein>
<accession>A0A9Q1GSA5</accession>
<dbReference type="Proteomes" id="UP001153076">
    <property type="component" value="Unassembled WGS sequence"/>
</dbReference>
<organism evidence="2 3">
    <name type="scientific">Carnegiea gigantea</name>
    <dbReference type="NCBI Taxonomy" id="171969"/>
    <lineage>
        <taxon>Eukaryota</taxon>
        <taxon>Viridiplantae</taxon>
        <taxon>Streptophyta</taxon>
        <taxon>Embryophyta</taxon>
        <taxon>Tracheophyta</taxon>
        <taxon>Spermatophyta</taxon>
        <taxon>Magnoliopsida</taxon>
        <taxon>eudicotyledons</taxon>
        <taxon>Gunneridae</taxon>
        <taxon>Pentapetalae</taxon>
        <taxon>Caryophyllales</taxon>
        <taxon>Cactineae</taxon>
        <taxon>Cactaceae</taxon>
        <taxon>Cactoideae</taxon>
        <taxon>Echinocereeae</taxon>
        <taxon>Carnegiea</taxon>
    </lineage>
</organism>
<proteinExistence type="predicted"/>
<dbReference type="EMBL" id="JAKOGI010001517">
    <property type="protein sequence ID" value="KAJ8425218.1"/>
    <property type="molecule type" value="Genomic_DNA"/>
</dbReference>
<feature type="transmembrane region" description="Helical" evidence="1">
    <location>
        <begin position="167"/>
        <end position="195"/>
    </location>
</feature>
<name>A0A9Q1GSA5_9CARY</name>
<evidence type="ECO:0000313" key="3">
    <source>
        <dbReference type="Proteomes" id="UP001153076"/>
    </source>
</evidence>
<evidence type="ECO:0000256" key="1">
    <source>
        <dbReference type="SAM" id="Phobius"/>
    </source>
</evidence>
<keyword evidence="1" id="KW-0472">Membrane</keyword>
<keyword evidence="1" id="KW-1133">Transmembrane helix</keyword>
<keyword evidence="3" id="KW-1185">Reference proteome</keyword>
<sequence length="215" mass="23791">MAPNVTMTSMAEYPNRGALVLHPEAYTSVLFAVTSPMASTPVIMPKPAITQAAHPPSSSHTTATLPTTPHAYPFYFNNFPLSIIPILRCLSMIQMASCFALYHSLLVLYLATPNLRWDPLAHLLCLPHVLPAITQAAHPPSSSHTTATLPTTPHAYPFYFNNFPLSIIPILRCLFMIQMAFCFALYHSLLVLYLATPNLRWDPLADLLCLPHVLV</sequence>
<feature type="transmembrane region" description="Helical" evidence="1">
    <location>
        <begin position="89"/>
        <end position="111"/>
    </location>
</feature>
<reference evidence="2" key="1">
    <citation type="submission" date="2022-04" db="EMBL/GenBank/DDBJ databases">
        <title>Carnegiea gigantea Genome sequencing and assembly v2.</title>
        <authorList>
            <person name="Copetti D."/>
            <person name="Sanderson M.J."/>
            <person name="Burquez A."/>
            <person name="Wojciechowski M.F."/>
        </authorList>
    </citation>
    <scope>NUCLEOTIDE SEQUENCE</scope>
    <source>
        <strain evidence="2">SGP5-SGP5p</strain>
        <tissue evidence="2">Aerial part</tissue>
    </source>
</reference>